<feature type="domain" description="OmpR/PhoB-type" evidence="7">
    <location>
        <begin position="130"/>
        <end position="229"/>
    </location>
</feature>
<dbReference type="InterPro" id="IPR036388">
    <property type="entry name" value="WH-like_DNA-bd_sf"/>
</dbReference>
<dbReference type="GO" id="GO:0006355">
    <property type="term" value="P:regulation of DNA-templated transcription"/>
    <property type="evidence" value="ECO:0007669"/>
    <property type="project" value="InterPro"/>
</dbReference>
<dbReference type="SMART" id="SM00448">
    <property type="entry name" value="REC"/>
    <property type="match status" value="1"/>
</dbReference>
<dbReference type="PANTHER" id="PTHR48111:SF1">
    <property type="entry name" value="TWO-COMPONENT RESPONSE REGULATOR ORR33"/>
    <property type="match status" value="1"/>
</dbReference>
<dbReference type="InterPro" id="IPR011006">
    <property type="entry name" value="CheY-like_superfamily"/>
</dbReference>
<evidence type="ECO:0000259" key="7">
    <source>
        <dbReference type="PROSITE" id="PS51755"/>
    </source>
</evidence>
<dbReference type="AlphaFoldDB" id="A0A1J5QA82"/>
<keyword evidence="4" id="KW-0238">DNA-binding</keyword>
<keyword evidence="2" id="KW-0902">Two-component regulatory system</keyword>
<dbReference type="GO" id="GO:0005829">
    <property type="term" value="C:cytosol"/>
    <property type="evidence" value="ECO:0007669"/>
    <property type="project" value="TreeGrafter"/>
</dbReference>
<sequence>MSSPLLLLIDDDEQLMRRLRAHLARLGYRVCVAHRVAAIDAALGGDVPDLVVLDWNLPERDGLTHLVKWRAGGALTPVLMLSGNVSANHRVAGLRGGADDYLTKPFDIDELVARIEALLRRSAPALQPPAPVLRFGPFVLDLGAARLSRAGEVLALASAELELLMIFGKHANRVLARERLLELTGDLDGERLDRSVDLRVARLRERLGDDARAPRWIITVRGQGYRFDAQISADEASRRV</sequence>
<dbReference type="SUPFAM" id="SSF46894">
    <property type="entry name" value="C-terminal effector domain of the bipartite response regulators"/>
    <property type="match status" value="1"/>
</dbReference>
<proteinExistence type="predicted"/>
<dbReference type="Pfam" id="PF00486">
    <property type="entry name" value="Trans_reg_C"/>
    <property type="match status" value="1"/>
</dbReference>
<gene>
    <name evidence="8" type="primary">yycF_6</name>
    <name evidence="8" type="ORF">GALL_376970</name>
</gene>
<evidence type="ECO:0000259" key="6">
    <source>
        <dbReference type="PROSITE" id="PS50110"/>
    </source>
</evidence>
<keyword evidence="5" id="KW-0804">Transcription</keyword>
<name>A0A1J5QA82_9ZZZZ</name>
<keyword evidence="1" id="KW-0597">Phosphoprotein</keyword>
<dbReference type="PROSITE" id="PS50110">
    <property type="entry name" value="RESPONSE_REGULATORY"/>
    <property type="match status" value="1"/>
</dbReference>
<evidence type="ECO:0000256" key="5">
    <source>
        <dbReference type="ARBA" id="ARBA00023163"/>
    </source>
</evidence>
<dbReference type="CDD" id="cd00383">
    <property type="entry name" value="trans_reg_C"/>
    <property type="match status" value="1"/>
</dbReference>
<dbReference type="InterPro" id="IPR016032">
    <property type="entry name" value="Sig_transdc_resp-reg_C-effctor"/>
</dbReference>
<accession>A0A1J5QA82</accession>
<organism evidence="8">
    <name type="scientific">mine drainage metagenome</name>
    <dbReference type="NCBI Taxonomy" id="410659"/>
    <lineage>
        <taxon>unclassified sequences</taxon>
        <taxon>metagenomes</taxon>
        <taxon>ecological metagenomes</taxon>
    </lineage>
</organism>
<protein>
    <submittedName>
        <fullName evidence="8">Transcriptional regulatory protein YycF</fullName>
    </submittedName>
</protein>
<dbReference type="Gene3D" id="6.10.250.690">
    <property type="match status" value="1"/>
</dbReference>
<dbReference type="InterPro" id="IPR001789">
    <property type="entry name" value="Sig_transdc_resp-reg_receiver"/>
</dbReference>
<dbReference type="InterPro" id="IPR001867">
    <property type="entry name" value="OmpR/PhoB-type_DNA-bd"/>
</dbReference>
<comment type="caution">
    <text evidence="8">The sequence shown here is derived from an EMBL/GenBank/DDBJ whole genome shotgun (WGS) entry which is preliminary data.</text>
</comment>
<feature type="domain" description="Response regulatory" evidence="6">
    <location>
        <begin position="5"/>
        <end position="119"/>
    </location>
</feature>
<dbReference type="GO" id="GO:0000976">
    <property type="term" value="F:transcription cis-regulatory region binding"/>
    <property type="evidence" value="ECO:0007669"/>
    <property type="project" value="TreeGrafter"/>
</dbReference>
<dbReference type="Gene3D" id="1.10.10.10">
    <property type="entry name" value="Winged helix-like DNA-binding domain superfamily/Winged helix DNA-binding domain"/>
    <property type="match status" value="1"/>
</dbReference>
<dbReference type="InterPro" id="IPR039420">
    <property type="entry name" value="WalR-like"/>
</dbReference>
<reference evidence="8" key="1">
    <citation type="submission" date="2016-10" db="EMBL/GenBank/DDBJ databases">
        <title>Sequence of Gallionella enrichment culture.</title>
        <authorList>
            <person name="Poehlein A."/>
            <person name="Muehling M."/>
            <person name="Daniel R."/>
        </authorList>
    </citation>
    <scope>NUCLEOTIDE SEQUENCE</scope>
</reference>
<dbReference type="SMART" id="SM00862">
    <property type="entry name" value="Trans_reg_C"/>
    <property type="match status" value="1"/>
</dbReference>
<dbReference type="PANTHER" id="PTHR48111">
    <property type="entry name" value="REGULATOR OF RPOS"/>
    <property type="match status" value="1"/>
</dbReference>
<dbReference type="PROSITE" id="PS51755">
    <property type="entry name" value="OMPR_PHOB"/>
    <property type="match status" value="1"/>
</dbReference>
<evidence type="ECO:0000256" key="3">
    <source>
        <dbReference type="ARBA" id="ARBA00023015"/>
    </source>
</evidence>
<evidence type="ECO:0000313" key="8">
    <source>
        <dbReference type="EMBL" id="OIQ80550.1"/>
    </source>
</evidence>
<dbReference type="SUPFAM" id="SSF52172">
    <property type="entry name" value="CheY-like"/>
    <property type="match status" value="1"/>
</dbReference>
<evidence type="ECO:0000256" key="2">
    <source>
        <dbReference type="ARBA" id="ARBA00023012"/>
    </source>
</evidence>
<dbReference type="GO" id="GO:0000156">
    <property type="term" value="F:phosphorelay response regulator activity"/>
    <property type="evidence" value="ECO:0007669"/>
    <property type="project" value="TreeGrafter"/>
</dbReference>
<evidence type="ECO:0000256" key="1">
    <source>
        <dbReference type="ARBA" id="ARBA00022553"/>
    </source>
</evidence>
<dbReference type="EMBL" id="MLJW01001046">
    <property type="protein sequence ID" value="OIQ80550.1"/>
    <property type="molecule type" value="Genomic_DNA"/>
</dbReference>
<dbReference type="GO" id="GO:0032993">
    <property type="term" value="C:protein-DNA complex"/>
    <property type="evidence" value="ECO:0007669"/>
    <property type="project" value="TreeGrafter"/>
</dbReference>
<dbReference type="Gene3D" id="3.40.50.2300">
    <property type="match status" value="1"/>
</dbReference>
<evidence type="ECO:0000256" key="4">
    <source>
        <dbReference type="ARBA" id="ARBA00023125"/>
    </source>
</evidence>
<dbReference type="Pfam" id="PF00072">
    <property type="entry name" value="Response_reg"/>
    <property type="match status" value="1"/>
</dbReference>
<keyword evidence="3" id="KW-0805">Transcription regulation</keyword>